<dbReference type="Proteomes" id="UP000076079">
    <property type="component" value="Chromosome"/>
</dbReference>
<evidence type="ECO:0000256" key="1">
    <source>
        <dbReference type="SAM" id="Phobius"/>
    </source>
</evidence>
<gene>
    <name evidence="2" type="ORF">LuPra_00713</name>
</gene>
<reference evidence="3" key="2">
    <citation type="submission" date="2016-04" db="EMBL/GenBank/DDBJ databases">
        <title>First Complete Genome Sequence of a Subdivision 6 Acidobacterium.</title>
        <authorList>
            <person name="Huang S."/>
            <person name="Vieira S."/>
            <person name="Bunk B."/>
            <person name="Riedel T."/>
            <person name="Sproeer C."/>
            <person name="Overmann J."/>
        </authorList>
    </citation>
    <scope>NUCLEOTIDE SEQUENCE [LARGE SCALE GENOMIC DNA]</scope>
    <source>
        <strain evidence="3">DSM 100886 HEG_-6_39</strain>
    </source>
</reference>
<dbReference type="KEGG" id="abac:LuPra_00713"/>
<name>A0A143PGY8_LUTPR</name>
<accession>A0A143PGY8</accession>
<keyword evidence="1" id="KW-0472">Membrane</keyword>
<dbReference type="RefSeq" id="WP_110169482.1">
    <property type="nucleotide sequence ID" value="NZ_CP015136.1"/>
</dbReference>
<dbReference type="STRING" id="1855912.LuPra_00713"/>
<evidence type="ECO:0000313" key="2">
    <source>
        <dbReference type="EMBL" id="AMY07540.1"/>
    </source>
</evidence>
<sequence length="69" mass="6930">MPDAATVNGFVQHAVVSVVALGALGVVLRRVLGVFERRPPASSAGMAQGAPGCSHCAAGNAAHKKHATR</sequence>
<keyword evidence="1" id="KW-0812">Transmembrane</keyword>
<keyword evidence="3" id="KW-1185">Reference proteome</keyword>
<evidence type="ECO:0008006" key="4">
    <source>
        <dbReference type="Google" id="ProtNLM"/>
    </source>
</evidence>
<organism evidence="2 3">
    <name type="scientific">Luteitalea pratensis</name>
    <dbReference type="NCBI Taxonomy" id="1855912"/>
    <lineage>
        <taxon>Bacteria</taxon>
        <taxon>Pseudomonadati</taxon>
        <taxon>Acidobacteriota</taxon>
        <taxon>Vicinamibacteria</taxon>
        <taxon>Vicinamibacterales</taxon>
        <taxon>Vicinamibacteraceae</taxon>
        <taxon>Luteitalea</taxon>
    </lineage>
</organism>
<keyword evidence="1" id="KW-1133">Transmembrane helix</keyword>
<evidence type="ECO:0000313" key="3">
    <source>
        <dbReference type="Proteomes" id="UP000076079"/>
    </source>
</evidence>
<dbReference type="AlphaFoldDB" id="A0A143PGY8"/>
<dbReference type="EMBL" id="CP015136">
    <property type="protein sequence ID" value="AMY07540.1"/>
    <property type="molecule type" value="Genomic_DNA"/>
</dbReference>
<proteinExistence type="predicted"/>
<reference evidence="2 3" key="1">
    <citation type="journal article" date="2016" name="Genome Announc.">
        <title>First Complete Genome Sequence of a Subdivision 6 Acidobacterium Strain.</title>
        <authorList>
            <person name="Huang S."/>
            <person name="Vieira S."/>
            <person name="Bunk B."/>
            <person name="Riedel T."/>
            <person name="Sproer C."/>
            <person name="Overmann J."/>
        </authorList>
    </citation>
    <scope>NUCLEOTIDE SEQUENCE [LARGE SCALE GENOMIC DNA]</scope>
    <source>
        <strain evidence="3">DSM 100886 HEG_-6_39</strain>
    </source>
</reference>
<feature type="transmembrane region" description="Helical" evidence="1">
    <location>
        <begin position="6"/>
        <end position="28"/>
    </location>
</feature>
<protein>
    <recommendedName>
        <fullName evidence="4">FeoB-associated Cys-rich membrane protein</fullName>
    </recommendedName>
</protein>